<dbReference type="Proteomes" id="UP000266302">
    <property type="component" value="Unassembled WGS sequence"/>
</dbReference>
<dbReference type="Pfam" id="PF04102">
    <property type="entry name" value="SlyX"/>
    <property type="match status" value="1"/>
</dbReference>
<evidence type="ECO:0000313" key="3">
    <source>
        <dbReference type="Proteomes" id="UP000266302"/>
    </source>
</evidence>
<protein>
    <submittedName>
        <fullName evidence="2">SlyX protein</fullName>
    </submittedName>
</protein>
<gene>
    <name evidence="2" type="ORF">D3F03_02835</name>
</gene>
<proteinExistence type="predicted"/>
<feature type="region of interest" description="Disordered" evidence="1">
    <location>
        <begin position="50"/>
        <end position="71"/>
    </location>
</feature>
<dbReference type="InterPro" id="IPR007236">
    <property type="entry name" value="SlyX"/>
</dbReference>
<evidence type="ECO:0000256" key="1">
    <source>
        <dbReference type="SAM" id="MobiDB-lite"/>
    </source>
</evidence>
<keyword evidence="3" id="KW-1185">Reference proteome</keyword>
<accession>A0A398CEP1</accession>
<dbReference type="RefSeq" id="WP_119107827.1">
    <property type="nucleotide sequence ID" value="NZ_QXJC01000001.1"/>
</dbReference>
<sequence length="71" mass="8341">MREANNSDQRFESLEVKLSYLEDLVDGLNLNIYRQQEQIDRLARELVQLRQQAPGAEGGERNPRDEMPPHY</sequence>
<dbReference type="PANTHER" id="PTHR36508:SF1">
    <property type="entry name" value="PROTEIN SLYX"/>
    <property type="match status" value="1"/>
</dbReference>
<evidence type="ECO:0000313" key="2">
    <source>
        <dbReference type="EMBL" id="RID99377.1"/>
    </source>
</evidence>
<dbReference type="AlphaFoldDB" id="A0A398CEP1"/>
<organism evidence="2 3">
    <name type="scientific">Simplicispira hankyongi</name>
    <dbReference type="NCBI Taxonomy" id="2315688"/>
    <lineage>
        <taxon>Bacteria</taxon>
        <taxon>Pseudomonadati</taxon>
        <taxon>Pseudomonadota</taxon>
        <taxon>Betaproteobacteria</taxon>
        <taxon>Burkholderiales</taxon>
        <taxon>Comamonadaceae</taxon>
        <taxon>Simplicispira</taxon>
    </lineage>
</organism>
<reference evidence="2 3" key="1">
    <citation type="submission" date="2018-09" db="EMBL/GenBank/DDBJ databases">
        <title>Draft genome of Simplicispira sp. NY-02.</title>
        <authorList>
            <person name="Im W.T."/>
        </authorList>
    </citation>
    <scope>NUCLEOTIDE SEQUENCE [LARGE SCALE GENOMIC DNA]</scope>
    <source>
        <strain evidence="2 3">NY-02</strain>
    </source>
</reference>
<name>A0A398CEP1_9BURK</name>
<dbReference type="Gene3D" id="1.20.5.300">
    <property type="match status" value="1"/>
</dbReference>
<comment type="caution">
    <text evidence="2">The sequence shown here is derived from an EMBL/GenBank/DDBJ whole genome shotgun (WGS) entry which is preliminary data.</text>
</comment>
<feature type="compositionally biased region" description="Basic and acidic residues" evidence="1">
    <location>
        <begin position="58"/>
        <end position="71"/>
    </location>
</feature>
<dbReference type="PANTHER" id="PTHR36508">
    <property type="entry name" value="PROTEIN SLYX"/>
    <property type="match status" value="1"/>
</dbReference>
<dbReference type="EMBL" id="QXJC01000001">
    <property type="protein sequence ID" value="RID99377.1"/>
    <property type="molecule type" value="Genomic_DNA"/>
</dbReference>
<dbReference type="OrthoDB" id="5297107at2"/>